<dbReference type="InterPro" id="IPR003425">
    <property type="entry name" value="CCB3/YggT"/>
</dbReference>
<keyword evidence="2" id="KW-0472">Membrane</keyword>
<keyword evidence="2" id="KW-0812">Transmembrane</keyword>
<name>A0A6I4VU84_9BACL</name>
<feature type="transmembrane region" description="Helical" evidence="2">
    <location>
        <begin position="13"/>
        <end position="31"/>
    </location>
</feature>
<evidence type="ECO:0000256" key="2">
    <source>
        <dbReference type="SAM" id="Phobius"/>
    </source>
</evidence>
<dbReference type="PANTHER" id="PTHR33219:SF14">
    <property type="entry name" value="PROTEIN COFACTOR ASSEMBLY OF COMPLEX C SUBUNIT B CCB3, CHLOROPLASTIC-RELATED"/>
    <property type="match status" value="1"/>
</dbReference>
<feature type="transmembrane region" description="Helical" evidence="2">
    <location>
        <begin position="66"/>
        <end position="89"/>
    </location>
</feature>
<keyword evidence="2" id="KW-1133">Transmembrane helix</keyword>
<dbReference type="AlphaFoldDB" id="A0A6I4VU84"/>
<evidence type="ECO:0000313" key="4">
    <source>
        <dbReference type="Proteomes" id="UP000430692"/>
    </source>
</evidence>
<dbReference type="GO" id="GO:0016020">
    <property type="term" value="C:membrane"/>
    <property type="evidence" value="ECO:0007669"/>
    <property type="project" value="InterPro"/>
</dbReference>
<sequence>MYLLEYVPSIIRWGFYIFQILLIIYILMSWVPQAKDSPIGITIEKIVDPYLSIFRRFIPPIAMIDFSPIVAIFALQLVEYGLLTVWFWFVSLIL</sequence>
<dbReference type="PANTHER" id="PTHR33219">
    <property type="entry name" value="YLMG HOMOLOG PROTEIN 2, CHLOROPLASTIC"/>
    <property type="match status" value="1"/>
</dbReference>
<evidence type="ECO:0000256" key="1">
    <source>
        <dbReference type="ARBA" id="ARBA00010894"/>
    </source>
</evidence>
<comment type="similarity">
    <text evidence="1">Belongs to the YggT family.</text>
</comment>
<reference evidence="3 4" key="1">
    <citation type="submission" date="2019-12" db="EMBL/GenBank/DDBJ databases">
        <title>Whole-genome analyses of novel actinobacteria.</title>
        <authorList>
            <person name="Sahin N."/>
            <person name="Saygin H."/>
        </authorList>
    </citation>
    <scope>NUCLEOTIDE SEQUENCE [LARGE SCALE GENOMIC DNA]</scope>
    <source>
        <strain evidence="3 4">KC615</strain>
    </source>
</reference>
<organism evidence="3 4">
    <name type="scientific">Shimazuella alba</name>
    <dbReference type="NCBI Taxonomy" id="2690964"/>
    <lineage>
        <taxon>Bacteria</taxon>
        <taxon>Bacillati</taxon>
        <taxon>Bacillota</taxon>
        <taxon>Bacilli</taxon>
        <taxon>Bacillales</taxon>
        <taxon>Thermoactinomycetaceae</taxon>
        <taxon>Shimazuella</taxon>
    </lineage>
</organism>
<evidence type="ECO:0000313" key="3">
    <source>
        <dbReference type="EMBL" id="MXQ53430.1"/>
    </source>
</evidence>
<dbReference type="Proteomes" id="UP000430692">
    <property type="component" value="Unassembled WGS sequence"/>
</dbReference>
<accession>A0A6I4VU84</accession>
<proteinExistence type="inferred from homology"/>
<dbReference type="Pfam" id="PF02325">
    <property type="entry name" value="CCB3_YggT"/>
    <property type="match status" value="1"/>
</dbReference>
<protein>
    <submittedName>
        <fullName evidence="3">YggT family protein</fullName>
    </submittedName>
</protein>
<dbReference type="EMBL" id="WUUL01000003">
    <property type="protein sequence ID" value="MXQ53430.1"/>
    <property type="molecule type" value="Genomic_DNA"/>
</dbReference>
<dbReference type="RefSeq" id="WP_160800776.1">
    <property type="nucleotide sequence ID" value="NZ_WUUL01000003.1"/>
</dbReference>
<comment type="caution">
    <text evidence="3">The sequence shown here is derived from an EMBL/GenBank/DDBJ whole genome shotgun (WGS) entry which is preliminary data.</text>
</comment>
<gene>
    <name evidence="3" type="ORF">GSM42_06745</name>
</gene>
<keyword evidence="4" id="KW-1185">Reference proteome</keyword>